<feature type="compositionally biased region" description="Low complexity" evidence="1">
    <location>
        <begin position="150"/>
        <end position="169"/>
    </location>
</feature>
<dbReference type="AlphaFoldDB" id="A0A0C2WR99"/>
<keyword evidence="3" id="KW-1185">Reference proteome</keyword>
<evidence type="ECO:0008006" key="4">
    <source>
        <dbReference type="Google" id="ProtNLM"/>
    </source>
</evidence>
<accession>A0A0C2WR99</accession>
<evidence type="ECO:0000313" key="3">
    <source>
        <dbReference type="Proteomes" id="UP000054097"/>
    </source>
</evidence>
<sequence length="264" mass="29049">MPDPNHRTRDDWICYIHEDLDLTAAANTTTPGTRIEIPGPTSPPTLYHFPQETIPARISDDGINIARYGAFYNNLEFTLGPFNFDNNLRAQRTVLEGEAQNPRPATRNAFSNPDGQNTFSNTFGMEVSISPASTGYVDSLPAVVATPALASTSSPTTHTTPSPASSHTPSQKRYRCAICSRSFDRIQRARDCANKDLGLTPHVCGSRCQKLNCDKAYSSEVHLHEHLASTEERNIQCPQCGRTVLKKNIARHKQKACPQNAPVS</sequence>
<protein>
    <recommendedName>
        <fullName evidence="4">C2H2-type domain-containing protein</fullName>
    </recommendedName>
</protein>
<organism evidence="2 3">
    <name type="scientific">Serendipita vermifera MAFF 305830</name>
    <dbReference type="NCBI Taxonomy" id="933852"/>
    <lineage>
        <taxon>Eukaryota</taxon>
        <taxon>Fungi</taxon>
        <taxon>Dikarya</taxon>
        <taxon>Basidiomycota</taxon>
        <taxon>Agaricomycotina</taxon>
        <taxon>Agaricomycetes</taxon>
        <taxon>Sebacinales</taxon>
        <taxon>Serendipitaceae</taxon>
        <taxon>Serendipita</taxon>
    </lineage>
</organism>
<reference evidence="3" key="2">
    <citation type="submission" date="2015-01" db="EMBL/GenBank/DDBJ databases">
        <title>Evolutionary Origins and Diversification of the Mycorrhizal Mutualists.</title>
        <authorList>
            <consortium name="DOE Joint Genome Institute"/>
            <consortium name="Mycorrhizal Genomics Consortium"/>
            <person name="Kohler A."/>
            <person name="Kuo A."/>
            <person name="Nagy L.G."/>
            <person name="Floudas D."/>
            <person name="Copeland A."/>
            <person name="Barry K.W."/>
            <person name="Cichocki N."/>
            <person name="Veneault-Fourrey C."/>
            <person name="LaButti K."/>
            <person name="Lindquist E.A."/>
            <person name="Lipzen A."/>
            <person name="Lundell T."/>
            <person name="Morin E."/>
            <person name="Murat C."/>
            <person name="Riley R."/>
            <person name="Ohm R."/>
            <person name="Sun H."/>
            <person name="Tunlid A."/>
            <person name="Henrissat B."/>
            <person name="Grigoriev I.V."/>
            <person name="Hibbett D.S."/>
            <person name="Martin F."/>
        </authorList>
    </citation>
    <scope>NUCLEOTIDE SEQUENCE [LARGE SCALE GENOMIC DNA]</scope>
    <source>
        <strain evidence="3">MAFF 305830</strain>
    </source>
</reference>
<gene>
    <name evidence="2" type="ORF">M408DRAFT_30647</name>
</gene>
<feature type="region of interest" description="Disordered" evidence="1">
    <location>
        <begin position="150"/>
        <end position="170"/>
    </location>
</feature>
<dbReference type="Proteomes" id="UP000054097">
    <property type="component" value="Unassembled WGS sequence"/>
</dbReference>
<evidence type="ECO:0000256" key="1">
    <source>
        <dbReference type="SAM" id="MobiDB-lite"/>
    </source>
</evidence>
<dbReference type="EMBL" id="KN824475">
    <property type="protein sequence ID" value="KIM20107.1"/>
    <property type="molecule type" value="Genomic_DNA"/>
</dbReference>
<dbReference type="OrthoDB" id="6077919at2759"/>
<reference evidence="2 3" key="1">
    <citation type="submission" date="2014-04" db="EMBL/GenBank/DDBJ databases">
        <authorList>
            <consortium name="DOE Joint Genome Institute"/>
            <person name="Kuo A."/>
            <person name="Zuccaro A."/>
            <person name="Kohler A."/>
            <person name="Nagy L.G."/>
            <person name="Floudas D."/>
            <person name="Copeland A."/>
            <person name="Barry K.W."/>
            <person name="Cichocki N."/>
            <person name="Veneault-Fourrey C."/>
            <person name="LaButti K."/>
            <person name="Lindquist E.A."/>
            <person name="Lipzen A."/>
            <person name="Lundell T."/>
            <person name="Morin E."/>
            <person name="Murat C."/>
            <person name="Sun H."/>
            <person name="Tunlid A."/>
            <person name="Henrissat B."/>
            <person name="Grigoriev I.V."/>
            <person name="Hibbett D.S."/>
            <person name="Martin F."/>
            <person name="Nordberg H.P."/>
            <person name="Cantor M.N."/>
            <person name="Hua S.X."/>
        </authorList>
    </citation>
    <scope>NUCLEOTIDE SEQUENCE [LARGE SCALE GENOMIC DNA]</scope>
    <source>
        <strain evidence="2 3">MAFF 305830</strain>
    </source>
</reference>
<dbReference type="Gene3D" id="3.30.160.60">
    <property type="entry name" value="Classic Zinc Finger"/>
    <property type="match status" value="1"/>
</dbReference>
<proteinExistence type="predicted"/>
<dbReference type="HOGENOM" id="CLU_101098_0_0_1"/>
<name>A0A0C2WR99_SERVB</name>
<evidence type="ECO:0000313" key="2">
    <source>
        <dbReference type="EMBL" id="KIM20107.1"/>
    </source>
</evidence>